<dbReference type="EMBL" id="LAZR01002612">
    <property type="protein sequence ID" value="KKN27805.1"/>
    <property type="molecule type" value="Genomic_DNA"/>
</dbReference>
<comment type="caution">
    <text evidence="2">The sequence shown here is derived from an EMBL/GenBank/DDBJ whole genome shotgun (WGS) entry which is preliminary data.</text>
</comment>
<gene>
    <name evidence="2" type="ORF">LCGC14_0860680</name>
</gene>
<organism evidence="2">
    <name type="scientific">marine sediment metagenome</name>
    <dbReference type="NCBI Taxonomy" id="412755"/>
    <lineage>
        <taxon>unclassified sequences</taxon>
        <taxon>metagenomes</taxon>
        <taxon>ecological metagenomes</taxon>
    </lineage>
</organism>
<feature type="compositionally biased region" description="Basic and acidic residues" evidence="1">
    <location>
        <begin position="9"/>
        <end position="20"/>
    </location>
</feature>
<evidence type="ECO:0000313" key="2">
    <source>
        <dbReference type="EMBL" id="KKN27805.1"/>
    </source>
</evidence>
<reference evidence="2" key="1">
    <citation type="journal article" date="2015" name="Nature">
        <title>Complex archaea that bridge the gap between prokaryotes and eukaryotes.</title>
        <authorList>
            <person name="Spang A."/>
            <person name="Saw J.H."/>
            <person name="Jorgensen S.L."/>
            <person name="Zaremba-Niedzwiedzka K."/>
            <person name="Martijn J."/>
            <person name="Lind A.E."/>
            <person name="van Eijk R."/>
            <person name="Schleper C."/>
            <person name="Guy L."/>
            <person name="Ettema T.J."/>
        </authorList>
    </citation>
    <scope>NUCLEOTIDE SEQUENCE</scope>
</reference>
<sequence length="143" mass="16155">MRNRPKLRPKQDNFRPDRGGAKPSKVLVPNAEMIANMMRTTKTRGNPRDYVLISGARLIDCGGAYDLKLEDGKTLGLVEHVALVHKRRLHVLVGDEYAALFWRRRLSIRVAADAPKRWIAKHEALPAVVTEIAVRPVGEEEKK</sequence>
<proteinExistence type="predicted"/>
<evidence type="ECO:0000256" key="1">
    <source>
        <dbReference type="SAM" id="MobiDB-lite"/>
    </source>
</evidence>
<accession>A0A0F9P7G9</accession>
<dbReference type="AlphaFoldDB" id="A0A0F9P7G9"/>
<name>A0A0F9P7G9_9ZZZZ</name>
<protein>
    <submittedName>
        <fullName evidence="2">Uncharacterized protein</fullName>
    </submittedName>
</protein>
<feature type="region of interest" description="Disordered" evidence="1">
    <location>
        <begin position="1"/>
        <end position="22"/>
    </location>
</feature>